<name>A0A368VVU1_9ACTN</name>
<organism evidence="2 3">
    <name type="scientific">Halopolyspora algeriensis</name>
    <dbReference type="NCBI Taxonomy" id="1500506"/>
    <lineage>
        <taxon>Bacteria</taxon>
        <taxon>Bacillati</taxon>
        <taxon>Actinomycetota</taxon>
        <taxon>Actinomycetes</taxon>
        <taxon>Actinomycetes incertae sedis</taxon>
        <taxon>Halopolyspora</taxon>
    </lineage>
</organism>
<feature type="domain" description="SGNH hydrolase-type esterase" evidence="1">
    <location>
        <begin position="25"/>
        <end position="198"/>
    </location>
</feature>
<sequence>MGRGRERAHDSGSSVTAHRANSYVAIGDSFTEGLNDPAADNASYRGWADRLAEILAANDPELHYANLAVRGKLLDQVIGDQLPAALALRPSLVSLVAGGNDILRPGNDPDLLAERFDAAVAELRAHGAQVLIGTGFDTRQVPVMRHVRGRVGTYNSHLWAIAERHECRVIDLWSMRVLQDPRAWSTDRLHLSPEGHRRVALRAAETLGLEVDEDWRRSWPPQPERPWHVQLTEDLRWVREHLAPWIGRRLRGRSSGDGRSPKRPELQRL</sequence>
<dbReference type="Pfam" id="PF13472">
    <property type="entry name" value="Lipase_GDSL_2"/>
    <property type="match status" value="1"/>
</dbReference>
<keyword evidence="3" id="KW-1185">Reference proteome</keyword>
<protein>
    <submittedName>
        <fullName evidence="2">Lysophospholipase L1-like esterase</fullName>
    </submittedName>
</protein>
<gene>
    <name evidence="2" type="ORF">DFQ14_10618</name>
</gene>
<dbReference type="RefSeq" id="WP_114453293.1">
    <property type="nucleotide sequence ID" value="NZ_QPJC01000006.1"/>
</dbReference>
<reference evidence="2 3" key="1">
    <citation type="submission" date="2018-07" db="EMBL/GenBank/DDBJ databases">
        <title>Genomic Encyclopedia of Type Strains, Phase III (KMG-III): the genomes of soil and plant-associated and newly described type strains.</title>
        <authorList>
            <person name="Whitman W."/>
        </authorList>
    </citation>
    <scope>NUCLEOTIDE SEQUENCE [LARGE SCALE GENOMIC DNA]</scope>
    <source>
        <strain evidence="2 3">CECT 8575</strain>
    </source>
</reference>
<dbReference type="Proteomes" id="UP000253495">
    <property type="component" value="Unassembled WGS sequence"/>
</dbReference>
<evidence type="ECO:0000259" key="1">
    <source>
        <dbReference type="Pfam" id="PF13472"/>
    </source>
</evidence>
<dbReference type="PANTHER" id="PTHR43784">
    <property type="entry name" value="GDSL-LIKE LIPASE/ACYLHYDROLASE, PUTATIVE (AFU_ORTHOLOGUE AFUA_2G00820)-RELATED"/>
    <property type="match status" value="1"/>
</dbReference>
<accession>A0A368VVU1</accession>
<dbReference type="Gene3D" id="3.40.50.1110">
    <property type="entry name" value="SGNH hydrolase"/>
    <property type="match status" value="1"/>
</dbReference>
<proteinExistence type="predicted"/>
<dbReference type="CDD" id="cd01832">
    <property type="entry name" value="SGNH_hydrolase_like_1"/>
    <property type="match status" value="1"/>
</dbReference>
<evidence type="ECO:0000313" key="2">
    <source>
        <dbReference type="EMBL" id="RCW43543.1"/>
    </source>
</evidence>
<dbReference type="PANTHER" id="PTHR43784:SF2">
    <property type="entry name" value="GDSL-LIKE LIPASE_ACYLHYDROLASE, PUTATIVE (AFU_ORTHOLOGUE AFUA_2G00820)-RELATED"/>
    <property type="match status" value="1"/>
</dbReference>
<dbReference type="EMBL" id="QPJC01000006">
    <property type="protein sequence ID" value="RCW43543.1"/>
    <property type="molecule type" value="Genomic_DNA"/>
</dbReference>
<dbReference type="InterPro" id="IPR053140">
    <property type="entry name" value="GDSL_Rv0518-like"/>
</dbReference>
<dbReference type="AlphaFoldDB" id="A0A368VVU1"/>
<dbReference type="SUPFAM" id="SSF52266">
    <property type="entry name" value="SGNH hydrolase"/>
    <property type="match status" value="1"/>
</dbReference>
<dbReference type="OrthoDB" id="3465773at2"/>
<dbReference type="InterPro" id="IPR036514">
    <property type="entry name" value="SGNH_hydro_sf"/>
</dbReference>
<comment type="caution">
    <text evidence="2">The sequence shown here is derived from an EMBL/GenBank/DDBJ whole genome shotgun (WGS) entry which is preliminary data.</text>
</comment>
<evidence type="ECO:0000313" key="3">
    <source>
        <dbReference type="Proteomes" id="UP000253495"/>
    </source>
</evidence>
<dbReference type="InterPro" id="IPR013830">
    <property type="entry name" value="SGNH_hydro"/>
</dbReference>